<evidence type="ECO:0000259" key="2">
    <source>
        <dbReference type="PROSITE" id="PS51406"/>
    </source>
</evidence>
<sequence>MGEYSGDAGDGMRSNEGQKFSTFDRDNDLFEKNCALDSKGGWWFTDCGGT</sequence>
<dbReference type="SUPFAM" id="SSF56496">
    <property type="entry name" value="Fibrinogen C-terminal domain-like"/>
    <property type="match status" value="1"/>
</dbReference>
<gene>
    <name evidence="3" type="ORF">KR093_010959</name>
</gene>
<accession>A0AAD4PIJ8</accession>
<protein>
    <recommendedName>
        <fullName evidence="2">Fibrinogen C-terminal domain-containing protein</fullName>
    </recommendedName>
</protein>
<evidence type="ECO:0000256" key="1">
    <source>
        <dbReference type="SAM" id="MobiDB-lite"/>
    </source>
</evidence>
<dbReference type="PANTHER" id="PTHR19143">
    <property type="entry name" value="FIBRINOGEN/TENASCIN/ANGIOPOEITIN"/>
    <property type="match status" value="1"/>
</dbReference>
<name>A0AAD4PIJ8_9MUSC</name>
<comment type="caution">
    <text evidence="3">The sequence shown here is derived from an EMBL/GenBank/DDBJ whole genome shotgun (WGS) entry which is preliminary data.</text>
</comment>
<dbReference type="Proteomes" id="UP001200034">
    <property type="component" value="Unassembled WGS sequence"/>
</dbReference>
<evidence type="ECO:0000313" key="3">
    <source>
        <dbReference type="EMBL" id="KAH8360132.1"/>
    </source>
</evidence>
<proteinExistence type="predicted"/>
<dbReference type="PROSITE" id="PS51406">
    <property type="entry name" value="FIBRINOGEN_C_2"/>
    <property type="match status" value="1"/>
</dbReference>
<dbReference type="InterPro" id="IPR050373">
    <property type="entry name" value="Fibrinogen_C-term_domain"/>
</dbReference>
<organism evidence="3 4">
    <name type="scientific">Drosophila rubida</name>
    <dbReference type="NCBI Taxonomy" id="30044"/>
    <lineage>
        <taxon>Eukaryota</taxon>
        <taxon>Metazoa</taxon>
        <taxon>Ecdysozoa</taxon>
        <taxon>Arthropoda</taxon>
        <taxon>Hexapoda</taxon>
        <taxon>Insecta</taxon>
        <taxon>Pterygota</taxon>
        <taxon>Neoptera</taxon>
        <taxon>Endopterygota</taxon>
        <taxon>Diptera</taxon>
        <taxon>Brachycera</taxon>
        <taxon>Muscomorpha</taxon>
        <taxon>Ephydroidea</taxon>
        <taxon>Drosophilidae</taxon>
        <taxon>Drosophila</taxon>
    </lineage>
</organism>
<dbReference type="EMBL" id="JAJJHW010003409">
    <property type="protein sequence ID" value="KAH8360132.1"/>
    <property type="molecule type" value="Genomic_DNA"/>
</dbReference>
<dbReference type="Pfam" id="PF00147">
    <property type="entry name" value="Fibrinogen_C"/>
    <property type="match status" value="1"/>
</dbReference>
<feature type="domain" description="Fibrinogen C-terminal" evidence="2">
    <location>
        <begin position="1"/>
        <end position="50"/>
    </location>
</feature>
<feature type="region of interest" description="Disordered" evidence="1">
    <location>
        <begin position="1"/>
        <end position="21"/>
    </location>
</feature>
<dbReference type="InterPro" id="IPR002181">
    <property type="entry name" value="Fibrinogen_a/b/g_C_dom"/>
</dbReference>
<reference evidence="3" key="1">
    <citation type="journal article" date="2021" name="Mol. Ecol. Resour.">
        <title>Phylogenomic analyses of the genus Drosophila reveals genomic signals of climate adaptation.</title>
        <authorList>
            <person name="Li F."/>
            <person name="Rane R.V."/>
            <person name="Luria V."/>
            <person name="Xiong Z."/>
            <person name="Chen J."/>
            <person name="Li Z."/>
            <person name="Catullo R.A."/>
            <person name="Griffin P.C."/>
            <person name="Schiffer M."/>
            <person name="Pearce S."/>
            <person name="Lee S.F."/>
            <person name="McElroy K."/>
            <person name="Stocker A."/>
            <person name="Shirriffs J."/>
            <person name="Cockerell F."/>
            <person name="Coppin C."/>
            <person name="Sgro C.M."/>
            <person name="Karger A."/>
            <person name="Cain J.W."/>
            <person name="Weber J.A."/>
            <person name="Santpere G."/>
            <person name="Kirschner M.W."/>
            <person name="Hoffmann A.A."/>
            <person name="Oakeshott J.G."/>
            <person name="Zhang G."/>
        </authorList>
    </citation>
    <scope>NUCLEOTIDE SEQUENCE</scope>
    <source>
        <strain evidence="3">BGI-SZ-2011g</strain>
    </source>
</reference>
<dbReference type="AlphaFoldDB" id="A0AAD4PIJ8"/>
<evidence type="ECO:0000313" key="4">
    <source>
        <dbReference type="Proteomes" id="UP001200034"/>
    </source>
</evidence>
<keyword evidence="4" id="KW-1185">Reference proteome</keyword>
<dbReference type="GO" id="GO:0005615">
    <property type="term" value="C:extracellular space"/>
    <property type="evidence" value="ECO:0007669"/>
    <property type="project" value="TreeGrafter"/>
</dbReference>
<dbReference type="Gene3D" id="4.10.530.10">
    <property type="entry name" value="Gamma-fibrinogen Carboxyl Terminal Fragment, domain 2"/>
    <property type="match status" value="1"/>
</dbReference>
<dbReference type="PANTHER" id="PTHR19143:SF394">
    <property type="entry name" value="ANGIOPOIETIN-RELATED PROTEIN 3-LIKE"/>
    <property type="match status" value="1"/>
</dbReference>
<dbReference type="InterPro" id="IPR036056">
    <property type="entry name" value="Fibrinogen-like_C"/>
</dbReference>